<gene>
    <name evidence="1" type="ORF">ACFSJT_03785</name>
</gene>
<protein>
    <recommendedName>
        <fullName evidence="3">Bacteriocin</fullName>
    </recommendedName>
</protein>
<sequence length="56" mass="6403">MQLRGAQVLNKKEQKSINGGNTGMRCYSHADCSALNSIPGYEYEEFYCFWGMCQIM</sequence>
<dbReference type="Proteomes" id="UP001597344">
    <property type="component" value="Unassembled WGS sequence"/>
</dbReference>
<evidence type="ECO:0000313" key="2">
    <source>
        <dbReference type="Proteomes" id="UP001597344"/>
    </source>
</evidence>
<comment type="caution">
    <text evidence="1">The sequence shown here is derived from an EMBL/GenBank/DDBJ whole genome shotgun (WGS) entry which is preliminary data.</text>
</comment>
<proteinExistence type="predicted"/>
<accession>A0ABW5AUD6</accession>
<reference evidence="2" key="1">
    <citation type="journal article" date="2019" name="Int. J. Syst. Evol. Microbiol.">
        <title>The Global Catalogue of Microorganisms (GCM) 10K type strain sequencing project: providing services to taxonomists for standard genome sequencing and annotation.</title>
        <authorList>
            <consortium name="The Broad Institute Genomics Platform"/>
            <consortium name="The Broad Institute Genome Sequencing Center for Infectious Disease"/>
            <person name="Wu L."/>
            <person name="Ma J."/>
        </authorList>
    </citation>
    <scope>NUCLEOTIDE SEQUENCE [LARGE SCALE GENOMIC DNA]</scope>
    <source>
        <strain evidence="2">DT92</strain>
    </source>
</reference>
<dbReference type="EMBL" id="JBHUHY010000002">
    <property type="protein sequence ID" value="MFD2185900.1"/>
    <property type="molecule type" value="Genomic_DNA"/>
</dbReference>
<evidence type="ECO:0008006" key="3">
    <source>
        <dbReference type="Google" id="ProtNLM"/>
    </source>
</evidence>
<organism evidence="1 2">
    <name type="scientific">Aquimarina celericrescens</name>
    <dbReference type="NCBI Taxonomy" id="1964542"/>
    <lineage>
        <taxon>Bacteria</taxon>
        <taxon>Pseudomonadati</taxon>
        <taxon>Bacteroidota</taxon>
        <taxon>Flavobacteriia</taxon>
        <taxon>Flavobacteriales</taxon>
        <taxon>Flavobacteriaceae</taxon>
        <taxon>Aquimarina</taxon>
    </lineage>
</organism>
<keyword evidence="2" id="KW-1185">Reference proteome</keyword>
<evidence type="ECO:0000313" key="1">
    <source>
        <dbReference type="EMBL" id="MFD2185900.1"/>
    </source>
</evidence>
<name>A0ABW5AUD6_9FLAO</name>
<dbReference type="RefSeq" id="WP_378318868.1">
    <property type="nucleotide sequence ID" value="NZ_JBHUHY010000002.1"/>
</dbReference>